<evidence type="ECO:0000313" key="3">
    <source>
        <dbReference type="Proteomes" id="UP000256373"/>
    </source>
</evidence>
<dbReference type="OrthoDB" id="653763at2"/>
<feature type="transmembrane region" description="Helical" evidence="1">
    <location>
        <begin position="324"/>
        <end position="344"/>
    </location>
</feature>
<feature type="transmembrane region" description="Helical" evidence="1">
    <location>
        <begin position="164"/>
        <end position="185"/>
    </location>
</feature>
<name>A0A3D8Y2T3_9BACT</name>
<feature type="transmembrane region" description="Helical" evidence="1">
    <location>
        <begin position="264"/>
        <end position="282"/>
    </location>
</feature>
<protein>
    <recommendedName>
        <fullName evidence="4">DUF819 family protein</fullName>
    </recommendedName>
</protein>
<evidence type="ECO:0000256" key="1">
    <source>
        <dbReference type="SAM" id="Phobius"/>
    </source>
</evidence>
<evidence type="ECO:0000313" key="2">
    <source>
        <dbReference type="EMBL" id="REA55962.1"/>
    </source>
</evidence>
<feature type="transmembrane region" description="Helical" evidence="1">
    <location>
        <begin position="381"/>
        <end position="405"/>
    </location>
</feature>
<dbReference type="EMBL" id="QNUL01000043">
    <property type="protein sequence ID" value="REA55962.1"/>
    <property type="molecule type" value="Genomic_DNA"/>
</dbReference>
<feature type="transmembrane region" description="Helical" evidence="1">
    <location>
        <begin position="6"/>
        <end position="24"/>
    </location>
</feature>
<gene>
    <name evidence="2" type="ORF">DSL64_27580</name>
</gene>
<evidence type="ECO:0008006" key="4">
    <source>
        <dbReference type="Google" id="ProtNLM"/>
    </source>
</evidence>
<dbReference type="RefSeq" id="WP_115834195.1">
    <property type="nucleotide sequence ID" value="NZ_QNUL01000043.1"/>
</dbReference>
<feature type="transmembrane region" description="Helical" evidence="1">
    <location>
        <begin position="351"/>
        <end position="375"/>
    </location>
</feature>
<keyword evidence="1" id="KW-0812">Transmembrane</keyword>
<comment type="caution">
    <text evidence="2">The sequence shown here is derived from an EMBL/GenBank/DDBJ whole genome shotgun (WGS) entry which is preliminary data.</text>
</comment>
<organism evidence="2 3">
    <name type="scientific">Dyadobacter luteus</name>
    <dbReference type="NCBI Taxonomy" id="2259619"/>
    <lineage>
        <taxon>Bacteria</taxon>
        <taxon>Pseudomonadati</taxon>
        <taxon>Bacteroidota</taxon>
        <taxon>Cytophagia</taxon>
        <taxon>Cytophagales</taxon>
        <taxon>Spirosomataceae</taxon>
        <taxon>Dyadobacter</taxon>
    </lineage>
</organism>
<dbReference type="InterPro" id="IPR008537">
    <property type="entry name" value="DUF819"/>
</dbReference>
<sequence>MISNDASVLGLLLVILAVIFYTASLPAKGWQRFYSIIPPLLLCYFIPGLLNSFGVINGKTSELYPVVSRYLLPACLVLFTIGMDWKSLINLGPQALIAMLAGTAGIMIGGPLALWIVGTIHPQTVAGEGSEAVWRGLATIAGSWIGGGANQTALKEVFNPSDRLFSQMVAVDVLIAELWMAFLIYGAGISAKVDSWLHASSAQLDQVKHNIELEQKGKMRIPTMPDYIYLAAVGLGATGLAHWLAERITPYLSANYPSLEKYSLTSNFFWVIGIVTFIGIALSATPLRKLEYAGASRLGSVFLYILIATIGMQMDLGAVADNPGLFAIGILWILIHAIILVAVCRYLKIPFFFLAVGSQANVGGSASASVVAAAFHPSLATVGVLLAILGYAIGTYGGYLTALMMQWVSGH</sequence>
<proteinExistence type="predicted"/>
<dbReference type="AlphaFoldDB" id="A0A3D8Y2T3"/>
<dbReference type="Pfam" id="PF05684">
    <property type="entry name" value="DUF819"/>
    <property type="match status" value="1"/>
</dbReference>
<dbReference type="PANTHER" id="PTHR34289:SF8">
    <property type="entry name" value="DUF819 DOMAIN-CONTAINING PROTEIN"/>
    <property type="match status" value="1"/>
</dbReference>
<feature type="transmembrane region" description="Helical" evidence="1">
    <location>
        <begin position="63"/>
        <end position="83"/>
    </location>
</feature>
<keyword evidence="3" id="KW-1185">Reference proteome</keyword>
<feature type="transmembrane region" description="Helical" evidence="1">
    <location>
        <begin position="227"/>
        <end position="244"/>
    </location>
</feature>
<accession>A0A3D8Y2T3</accession>
<feature type="transmembrane region" description="Helical" evidence="1">
    <location>
        <begin position="95"/>
        <end position="117"/>
    </location>
</feature>
<keyword evidence="1" id="KW-1133">Transmembrane helix</keyword>
<keyword evidence="1" id="KW-0472">Membrane</keyword>
<feature type="transmembrane region" description="Helical" evidence="1">
    <location>
        <begin position="36"/>
        <end position="57"/>
    </location>
</feature>
<reference evidence="2 3" key="1">
    <citation type="submission" date="2018-07" db="EMBL/GenBank/DDBJ databases">
        <title>Dyadobacter roseus sp. nov., isolated from rose rhizosphere soil.</title>
        <authorList>
            <person name="Chen L."/>
        </authorList>
    </citation>
    <scope>NUCLEOTIDE SEQUENCE [LARGE SCALE GENOMIC DNA]</scope>
    <source>
        <strain evidence="2 3">RS19</strain>
    </source>
</reference>
<feature type="transmembrane region" description="Helical" evidence="1">
    <location>
        <begin position="294"/>
        <end position="312"/>
    </location>
</feature>
<dbReference type="Proteomes" id="UP000256373">
    <property type="component" value="Unassembled WGS sequence"/>
</dbReference>
<dbReference type="PANTHER" id="PTHR34289">
    <property type="entry name" value="PROTEIN, PUTATIVE (DUF819)-RELATED"/>
    <property type="match status" value="1"/>
</dbReference>